<gene>
    <name evidence="2" type="ORF">PACILC2_21300</name>
</gene>
<sequence length="153" mass="17492">MGMRSKVIRFVRMPLRQKWMLAEAYYYLAWARVLKSRPFSTVAPRLGVHMKETPLSVEPGQLAELKQVAQVIRLMSRYTLWESQCLVRAMAGMKMLERRKIASTLYFGTARDGEARLIAHAWLRSGPIIVTGGEEMPAFTTVAIFGKTIDERN</sequence>
<dbReference type="NCBIfam" id="NF033537">
    <property type="entry name" value="lasso_biosyn_B2"/>
    <property type="match status" value="1"/>
</dbReference>
<dbReference type="Proteomes" id="UP000680304">
    <property type="component" value="Unassembled WGS sequence"/>
</dbReference>
<reference evidence="2 3" key="1">
    <citation type="submission" date="2021-04" db="EMBL/GenBank/DDBJ databases">
        <title>Draft genome sequence of Paenibacillus cisolokensis, LC2-13A.</title>
        <authorList>
            <person name="Uke A."/>
            <person name="Chhe C."/>
            <person name="Baramee S."/>
            <person name="Kosugi A."/>
        </authorList>
    </citation>
    <scope>NUCLEOTIDE SEQUENCE [LARGE SCALE GENOMIC DNA]</scope>
    <source>
        <strain evidence="2 3">LC2-13A</strain>
    </source>
</reference>
<keyword evidence="3" id="KW-1185">Reference proteome</keyword>
<protein>
    <recommendedName>
        <fullName evidence="1">Microcin J25-processing protein McjB C-terminal domain-containing protein</fullName>
    </recommendedName>
</protein>
<dbReference type="InterPro" id="IPR032708">
    <property type="entry name" value="McjB_C"/>
</dbReference>
<dbReference type="EMBL" id="BOVJ01000066">
    <property type="protein sequence ID" value="GIQ63562.1"/>
    <property type="molecule type" value="Genomic_DNA"/>
</dbReference>
<evidence type="ECO:0000313" key="3">
    <source>
        <dbReference type="Proteomes" id="UP000680304"/>
    </source>
</evidence>
<evidence type="ECO:0000313" key="2">
    <source>
        <dbReference type="EMBL" id="GIQ63562.1"/>
    </source>
</evidence>
<comment type="caution">
    <text evidence="2">The sequence shown here is derived from an EMBL/GenBank/DDBJ whole genome shotgun (WGS) entry which is preliminary data.</text>
</comment>
<feature type="domain" description="Microcin J25-processing protein McjB C-terminal" evidence="1">
    <location>
        <begin position="41"/>
        <end position="142"/>
    </location>
</feature>
<name>A0ABQ4N5Y1_9BACL</name>
<accession>A0ABQ4N5Y1</accession>
<dbReference type="Pfam" id="PF13471">
    <property type="entry name" value="Transglut_core3"/>
    <property type="match status" value="1"/>
</dbReference>
<organism evidence="2 3">
    <name type="scientific">Paenibacillus cisolokensis</name>
    <dbReference type="NCBI Taxonomy" id="1658519"/>
    <lineage>
        <taxon>Bacteria</taxon>
        <taxon>Bacillati</taxon>
        <taxon>Bacillota</taxon>
        <taxon>Bacilli</taxon>
        <taxon>Bacillales</taxon>
        <taxon>Paenibacillaceae</taxon>
        <taxon>Paenibacillus</taxon>
    </lineage>
</organism>
<dbReference type="RefSeq" id="WP_062495463.1">
    <property type="nucleotide sequence ID" value="NZ_BOVJ01000066.1"/>
</dbReference>
<proteinExistence type="predicted"/>
<evidence type="ECO:0000259" key="1">
    <source>
        <dbReference type="Pfam" id="PF13471"/>
    </source>
</evidence>
<dbReference type="InterPro" id="IPR053521">
    <property type="entry name" value="McjB-like"/>
</dbReference>